<dbReference type="Gene3D" id="3.40.50.300">
    <property type="entry name" value="P-loop containing nucleotide triphosphate hydrolases"/>
    <property type="match status" value="1"/>
</dbReference>
<organism evidence="6 7">
    <name type="scientific">Astyanax mexicanus</name>
    <name type="common">Blind cave fish</name>
    <name type="synonym">Astyanax fasciatus mexicanus</name>
    <dbReference type="NCBI Taxonomy" id="7994"/>
    <lineage>
        <taxon>Eukaryota</taxon>
        <taxon>Metazoa</taxon>
        <taxon>Chordata</taxon>
        <taxon>Craniata</taxon>
        <taxon>Vertebrata</taxon>
        <taxon>Euteleostomi</taxon>
        <taxon>Actinopterygii</taxon>
        <taxon>Neopterygii</taxon>
        <taxon>Teleostei</taxon>
        <taxon>Ostariophysi</taxon>
        <taxon>Characiformes</taxon>
        <taxon>Characoidei</taxon>
        <taxon>Acestrorhamphidae</taxon>
        <taxon>Acestrorhamphinae</taxon>
        <taxon>Astyanax</taxon>
    </lineage>
</organism>
<accession>A0A8T2LLZ4</accession>
<dbReference type="InterPro" id="IPR027417">
    <property type="entry name" value="P-loop_NTPase"/>
</dbReference>
<dbReference type="SMART" id="SM00367">
    <property type="entry name" value="LRR_CC"/>
    <property type="match status" value="6"/>
</dbReference>
<reference evidence="6 7" key="1">
    <citation type="submission" date="2021-07" db="EMBL/GenBank/DDBJ databases">
        <authorList>
            <person name="Imarazene B."/>
            <person name="Zahm M."/>
            <person name="Klopp C."/>
            <person name="Cabau C."/>
            <person name="Beille S."/>
            <person name="Jouanno E."/>
            <person name="Castinel A."/>
            <person name="Lluch J."/>
            <person name="Gil L."/>
            <person name="Kuchtly C."/>
            <person name="Lopez Roques C."/>
            <person name="Donnadieu C."/>
            <person name="Parrinello H."/>
            <person name="Journot L."/>
            <person name="Du K."/>
            <person name="Schartl M."/>
            <person name="Retaux S."/>
            <person name="Guiguen Y."/>
        </authorList>
    </citation>
    <scope>NUCLEOTIDE SEQUENCE [LARGE SCALE GENOMIC DNA]</scope>
    <source>
        <strain evidence="6">Pach_M1</strain>
        <tissue evidence="6">Testis</tissue>
    </source>
</reference>
<evidence type="ECO:0000256" key="1">
    <source>
        <dbReference type="ARBA" id="ARBA00022614"/>
    </source>
</evidence>
<dbReference type="OrthoDB" id="120976at2759"/>
<keyword evidence="2" id="KW-0677">Repeat</keyword>
<dbReference type="SUPFAM" id="SSF52540">
    <property type="entry name" value="P-loop containing nucleoside triphosphate hydrolases"/>
    <property type="match status" value="1"/>
</dbReference>
<evidence type="ECO:0000256" key="3">
    <source>
        <dbReference type="ARBA" id="ARBA00022741"/>
    </source>
</evidence>
<dbReference type="Pfam" id="PF17776">
    <property type="entry name" value="NLRC4_HD2"/>
    <property type="match status" value="1"/>
</dbReference>
<feature type="domain" description="NACHT" evidence="5">
    <location>
        <begin position="202"/>
        <end position="341"/>
    </location>
</feature>
<dbReference type="GO" id="GO:0045348">
    <property type="term" value="P:positive regulation of MHC class II biosynthetic process"/>
    <property type="evidence" value="ECO:0007669"/>
    <property type="project" value="TreeGrafter"/>
</dbReference>
<dbReference type="InterPro" id="IPR006553">
    <property type="entry name" value="Leu-rich_rpt_Cys-con_subtyp"/>
</dbReference>
<evidence type="ECO:0000259" key="5">
    <source>
        <dbReference type="PROSITE" id="PS50837"/>
    </source>
</evidence>
<dbReference type="InterPro" id="IPR007111">
    <property type="entry name" value="NACHT_NTPase"/>
</dbReference>
<dbReference type="InterPro" id="IPR041267">
    <property type="entry name" value="NLRP_HD2"/>
</dbReference>
<name>A0A8T2LLZ4_ASTMX</name>
<dbReference type="Gene3D" id="3.80.10.10">
    <property type="entry name" value="Ribonuclease Inhibitor"/>
    <property type="match status" value="8"/>
</dbReference>
<dbReference type="GO" id="GO:0005524">
    <property type="term" value="F:ATP binding"/>
    <property type="evidence" value="ECO:0007669"/>
    <property type="project" value="UniProtKB-KW"/>
</dbReference>
<dbReference type="PANTHER" id="PTHR47189">
    <property type="entry name" value="MHC CLASS II TRANSACTIVATOR"/>
    <property type="match status" value="1"/>
</dbReference>
<dbReference type="Gene3D" id="1.10.533.20">
    <property type="match status" value="1"/>
</dbReference>
<protein>
    <submittedName>
        <fullName evidence="6">Protein NLRC5 isoform X1</fullName>
    </submittedName>
</protein>
<sequence>MMEEVEDVVEVVAQEASIIVDILCGQKDKVLEQIYGLLDYNTQIQLKHLPSLRQKAVGIVEYFKTSNSDKCREFLSNVWMFCENIPLDLEIKVLSVAGCLMETTSNQSIFPDTENSPRSRNAKRVCLDQMQSYTKAVKLFLQQKFERVTKDVSKEISLEETWVYLRHRNSARVREKSGSTQEREETLEHKESVESLLKTTGRVVVLLGQAGSGKTLLMHCLAQHWAQNSYPSIKLLFLLEFRQLNLVSQPLSLKDLLFRFFLPPEGGDEQSEALFNYILSNPEEICFIFDGYDEFGGKFTDPEKLPIPLSPYQELPMADLLSGLCSYKILPKCTVLVTCRPRDVIDLFGSSAYFVAELLGFSQQQVKEYTEEYFQEKEGELKERAVSLLLSNRHLLFMSHVPALCHVCCVCLDHFLSKEKSQSPAELPTSLTQIYLHILSAFLNRCQGTENCENTTPLLLRYRSQIAELSKLAAYGLENSRIVFLAKELSTELMNFGANAGILSRMDLTCADGSRSLGCAFMHLTMQEFLTALHLMTSTGIPESELKRKLNLKSRWTTKTDPKTVFTDSLHLFMCGLAAEACTSTLALLEGSEDAVAVVKTRQAAVLKILKGFVGTASQTGPKIVELCRCVHEAQDISLAKIVGLRARFELRNIRLYPVDMDALAFVTSAADQMVCLDFGGCSIELECLTIIPNCRTLEHVIFRSRKYDDKFAEALSTILPELHTLKQLEFISGGLTDTGTDKLVKALACCPQITHLDFSDNSLSDKSVRKIADLFPKLTGITSVRLGKNNITREGIFTLVEKMSAVHNIAKIHASGKKEINVLFTSNSHTASTSENDLNIAKVGSEISLTNFDVKLSHLDNLCSKLSGCSSLTVLNLSNNTLGNKGLKKLLNLLSRHETIQEINASNNGVDMDGLVHLSACLHSQKNLREVAASHNGEKKLNLKFSGSRDQGSELHLQKKFSLTESDVQPASMNRLCKNLAKCPHLVELDFSHGALQDESVEKLLMFLPLMKSLQVLNISHVQMSTDGTLLFLRLLADCQHITAVELRHQGEAVVKFLQAKTQAATCKLMQYELNSDNVEKLSGILELCPHLANLDLSSNFLGDDGVKRFVDFLPRLRISNSVSLNNNRLSQLGALYVVNSLKICEKVVAVEVSLGAEEKALIRFGQENGTGKTLSLKECSFESDHWHRLLEILSSCKSQVKLQLSSSALDNQSQQFLLSKLAKLSSVQTLELRNNGLNAERIQNLLQQLCTGNDFRTIWIEEPWIKAEDAVCLVSSCLDLNPRTKDIRVEKTCFRVSLQGLPSSRQVLKAFHKNKEFSAVRSISFDDCEVEGQHLSSLKSYVQKCSSLLELHFSLLTMGTDGAEFLSSVLPSLENLKSLSFKSKGASIDEAVIYALQHTPKHLESLSLSNYVISDTGAAELGNALQSLTHIRSVNLSHGTGWTEAGGSNLVHGLVKCHSLEEIGLDSLQLNEESTVCLAQGLRSMTSLKKISLNKMALAPKDGSGVLCVLASLQALSRLEEIELEGLRMADRGMEELVKYIPKWTTLRKINLSQNLLSDQAGEMLVKALSHCKGLEQLLLLENSLGHGFAAKLGQILPTLAKLSELDLSVNQLGQKSCLSLCEGLVSLKALKKLRLTSIGTSDLTGVASCLKHCSSIEFVSLAWNKCGNDVALKLAEVLPQCTKLKKLDLEANNINTIGAKALAKCLESCPWIEIIRLWKNPIVKDDQILRDCRLNFSFFEAPF</sequence>
<evidence type="ECO:0000313" key="7">
    <source>
        <dbReference type="Proteomes" id="UP000752171"/>
    </source>
</evidence>
<gene>
    <name evidence="6" type="primary">NLRC5</name>
    <name evidence="6" type="ORF">AMEX_G12258</name>
</gene>
<evidence type="ECO:0000313" key="6">
    <source>
        <dbReference type="EMBL" id="KAG9273158.1"/>
    </source>
</evidence>
<dbReference type="GO" id="GO:0045345">
    <property type="term" value="P:positive regulation of MHC class I biosynthetic process"/>
    <property type="evidence" value="ECO:0007669"/>
    <property type="project" value="TreeGrafter"/>
</dbReference>
<dbReference type="InterPro" id="IPR032675">
    <property type="entry name" value="LRR_dom_sf"/>
</dbReference>
<dbReference type="EMBL" id="JAICCE010000009">
    <property type="protein sequence ID" value="KAG9273158.1"/>
    <property type="molecule type" value="Genomic_DNA"/>
</dbReference>
<dbReference type="PROSITE" id="PS50837">
    <property type="entry name" value="NACHT"/>
    <property type="match status" value="1"/>
</dbReference>
<dbReference type="InterPro" id="IPR001611">
    <property type="entry name" value="Leu-rich_rpt"/>
</dbReference>
<keyword evidence="1" id="KW-0433">Leucine-rich repeat</keyword>
<evidence type="ECO:0000256" key="2">
    <source>
        <dbReference type="ARBA" id="ARBA00022737"/>
    </source>
</evidence>
<dbReference type="Pfam" id="PF05729">
    <property type="entry name" value="NACHT"/>
    <property type="match status" value="1"/>
</dbReference>
<keyword evidence="3" id="KW-0547">Nucleotide-binding</keyword>
<dbReference type="Proteomes" id="UP000752171">
    <property type="component" value="Unassembled WGS sequence"/>
</dbReference>
<proteinExistence type="predicted"/>
<dbReference type="SMART" id="SM00368">
    <property type="entry name" value="LRR_RI"/>
    <property type="match status" value="10"/>
</dbReference>
<keyword evidence="4" id="KW-0067">ATP-binding</keyword>
<comment type="caution">
    <text evidence="6">The sequence shown here is derived from an EMBL/GenBank/DDBJ whole genome shotgun (WGS) entry which is preliminary data.</text>
</comment>
<evidence type="ECO:0000256" key="4">
    <source>
        <dbReference type="ARBA" id="ARBA00022840"/>
    </source>
</evidence>
<dbReference type="PANTHER" id="PTHR47189:SF1">
    <property type="entry name" value="MHC CLASS II TRANSACTIVATOR"/>
    <property type="match status" value="1"/>
</dbReference>
<dbReference type="Pfam" id="PF13516">
    <property type="entry name" value="LRR_6"/>
    <property type="match status" value="5"/>
</dbReference>
<dbReference type="GO" id="GO:0045944">
    <property type="term" value="P:positive regulation of transcription by RNA polymerase II"/>
    <property type="evidence" value="ECO:0007669"/>
    <property type="project" value="TreeGrafter"/>
</dbReference>
<dbReference type="SUPFAM" id="SSF52047">
    <property type="entry name" value="RNI-like"/>
    <property type="match status" value="3"/>
</dbReference>